<dbReference type="RefSeq" id="WP_106771985.1">
    <property type="nucleotide sequence ID" value="NZ_PXYK01000007.1"/>
</dbReference>
<gene>
    <name evidence="1" type="ORF">C7I84_09795</name>
</gene>
<comment type="caution">
    <text evidence="1">The sequence shown here is derived from an EMBL/GenBank/DDBJ whole genome shotgun (WGS) entry which is preliminary data.</text>
</comment>
<reference evidence="1 2" key="1">
    <citation type="submission" date="2018-03" db="EMBL/GenBank/DDBJ databases">
        <title>The draft genome of Mesorhizobium sp. 6GN-30.</title>
        <authorList>
            <person name="Liu L."/>
            <person name="Li L."/>
            <person name="Wang T."/>
            <person name="Zhang X."/>
            <person name="Liang L."/>
        </authorList>
    </citation>
    <scope>NUCLEOTIDE SEQUENCE [LARGE SCALE GENOMIC DNA]</scope>
    <source>
        <strain evidence="1 2">6GN30</strain>
    </source>
</reference>
<sequence length="151" mass="17232">MSKSRIGAINDEFQTRVKPIFESWGLIRHPNSQASFGREQHGYMYEFADVRDPDDIRLCRFAISIKDSSLDIIGEKGVVVDPKDGSVPVHPGFPAGFALLRPFSFRHFFTRFIDRSFSLEQHNGETVEAAAARLIDDVVKELPRLKRYLYG</sequence>
<dbReference type="EMBL" id="PXYK01000007">
    <property type="protein sequence ID" value="PSJ61877.1"/>
    <property type="molecule type" value="Genomic_DNA"/>
</dbReference>
<accession>A0A2P7SHD1</accession>
<organism evidence="1 2">
    <name type="scientific">Kumtagia ephedrae</name>
    <dbReference type="NCBI Taxonomy" id="2116701"/>
    <lineage>
        <taxon>Bacteria</taxon>
        <taxon>Pseudomonadati</taxon>
        <taxon>Pseudomonadota</taxon>
        <taxon>Alphaproteobacteria</taxon>
        <taxon>Hyphomicrobiales</taxon>
        <taxon>Phyllobacteriaceae</taxon>
        <taxon>Kumtagia</taxon>
    </lineage>
</organism>
<dbReference type="Proteomes" id="UP000241229">
    <property type="component" value="Unassembled WGS sequence"/>
</dbReference>
<name>A0A2P7SHD1_9HYPH</name>
<evidence type="ECO:0000313" key="1">
    <source>
        <dbReference type="EMBL" id="PSJ61877.1"/>
    </source>
</evidence>
<protein>
    <submittedName>
        <fullName evidence="1">Uncharacterized protein</fullName>
    </submittedName>
</protein>
<evidence type="ECO:0000313" key="2">
    <source>
        <dbReference type="Proteomes" id="UP000241229"/>
    </source>
</evidence>
<dbReference type="AlphaFoldDB" id="A0A2P7SHD1"/>
<keyword evidence="2" id="KW-1185">Reference proteome</keyword>
<proteinExistence type="predicted"/>
<dbReference type="OrthoDB" id="8411796at2"/>